<evidence type="ECO:0000256" key="2">
    <source>
        <dbReference type="ARBA" id="ARBA00008973"/>
    </source>
</evidence>
<protein>
    <submittedName>
        <fullName evidence="9">Membrane protein</fullName>
    </submittedName>
</protein>
<dbReference type="PANTHER" id="PTHR30429:SF0">
    <property type="entry name" value="METHIONINE-BINDING LIPOPROTEIN METQ"/>
    <property type="match status" value="1"/>
</dbReference>
<dbReference type="Gene3D" id="3.40.190.10">
    <property type="entry name" value="Periplasmic binding protein-like II"/>
    <property type="match status" value="2"/>
</dbReference>
<evidence type="ECO:0000313" key="9">
    <source>
        <dbReference type="EMBL" id="GGM34085.1"/>
    </source>
</evidence>
<dbReference type="AlphaFoldDB" id="A0A917TR21"/>
<dbReference type="Proteomes" id="UP000618460">
    <property type="component" value="Unassembled WGS sequence"/>
</dbReference>
<feature type="chain" id="PRO_5037733843" evidence="8">
    <location>
        <begin position="21"/>
        <end position="282"/>
    </location>
</feature>
<evidence type="ECO:0000256" key="5">
    <source>
        <dbReference type="ARBA" id="ARBA00023139"/>
    </source>
</evidence>
<evidence type="ECO:0000256" key="7">
    <source>
        <dbReference type="SAM" id="MobiDB-lite"/>
    </source>
</evidence>
<evidence type="ECO:0000256" key="3">
    <source>
        <dbReference type="ARBA" id="ARBA00022729"/>
    </source>
</evidence>
<dbReference type="EMBL" id="BMLG01000010">
    <property type="protein sequence ID" value="GGM34085.1"/>
    <property type="molecule type" value="Genomic_DNA"/>
</dbReference>
<sequence>MKKWLMIMMLALVSVLVACSDSNDSENTEDSSDDQNNEENTQQTIRVAVVESPMLDVVEIAKENLAEDNIEVEIVEMGDYIQPNEALANNEVDANFSQHVPFMNQFNENSGADATLTEIQPIYYANFGLYAKEYASVEEFPDDASIGIANDPSNIDRSLRLLASHDLIELNETESGQYGLDDIKEDSHNFTFEQAGIAALTRLYQDVDGVIINPTHAGNLDLTPADDALITEKEDNKFAITLVAREDNEDSELIQQLADAMTSEDVREFLNSREGGASIPAF</sequence>
<comment type="caution">
    <text evidence="9">The sequence shown here is derived from an EMBL/GenBank/DDBJ whole genome shotgun (WGS) entry which is preliminary data.</text>
</comment>
<feature type="compositionally biased region" description="Acidic residues" evidence="7">
    <location>
        <begin position="23"/>
        <end position="37"/>
    </location>
</feature>
<evidence type="ECO:0000313" key="10">
    <source>
        <dbReference type="Proteomes" id="UP000618460"/>
    </source>
</evidence>
<feature type="signal peptide" evidence="8">
    <location>
        <begin position="1"/>
        <end position="20"/>
    </location>
</feature>
<dbReference type="GO" id="GO:0016020">
    <property type="term" value="C:membrane"/>
    <property type="evidence" value="ECO:0007669"/>
    <property type="project" value="UniProtKB-SubCell"/>
</dbReference>
<keyword evidence="6" id="KW-0449">Lipoprotein</keyword>
<dbReference type="Pfam" id="PF03180">
    <property type="entry name" value="Lipoprotein_9"/>
    <property type="match status" value="1"/>
</dbReference>
<dbReference type="OrthoDB" id="9812878at2"/>
<reference evidence="9" key="1">
    <citation type="journal article" date="2014" name="Int. J. Syst. Evol. Microbiol.">
        <title>Complete genome sequence of Corynebacterium casei LMG S-19264T (=DSM 44701T), isolated from a smear-ripened cheese.</title>
        <authorList>
            <consortium name="US DOE Joint Genome Institute (JGI-PGF)"/>
            <person name="Walter F."/>
            <person name="Albersmeier A."/>
            <person name="Kalinowski J."/>
            <person name="Ruckert C."/>
        </authorList>
    </citation>
    <scope>NUCLEOTIDE SEQUENCE</scope>
    <source>
        <strain evidence="9">CGMCC 1.6333</strain>
    </source>
</reference>
<keyword evidence="3 8" id="KW-0732">Signal</keyword>
<accession>A0A917TR21</accession>
<evidence type="ECO:0000256" key="4">
    <source>
        <dbReference type="ARBA" id="ARBA00023136"/>
    </source>
</evidence>
<dbReference type="RefSeq" id="WP_117155380.1">
    <property type="nucleotide sequence ID" value="NZ_BMLG01000010.1"/>
</dbReference>
<evidence type="ECO:0000256" key="6">
    <source>
        <dbReference type="ARBA" id="ARBA00023288"/>
    </source>
</evidence>
<organism evidence="9 10">
    <name type="scientific">Paraliobacillus quinghaiensis</name>
    <dbReference type="NCBI Taxonomy" id="470815"/>
    <lineage>
        <taxon>Bacteria</taxon>
        <taxon>Bacillati</taxon>
        <taxon>Bacillota</taxon>
        <taxon>Bacilli</taxon>
        <taxon>Bacillales</taxon>
        <taxon>Bacillaceae</taxon>
        <taxon>Paraliobacillus</taxon>
    </lineage>
</organism>
<keyword evidence="10" id="KW-1185">Reference proteome</keyword>
<dbReference type="PANTHER" id="PTHR30429">
    <property type="entry name" value="D-METHIONINE-BINDING LIPOPROTEIN METQ"/>
    <property type="match status" value="1"/>
</dbReference>
<proteinExistence type="inferred from homology"/>
<keyword evidence="4" id="KW-0472">Membrane</keyword>
<dbReference type="SUPFAM" id="SSF53850">
    <property type="entry name" value="Periplasmic binding protein-like II"/>
    <property type="match status" value="1"/>
</dbReference>
<feature type="region of interest" description="Disordered" evidence="7">
    <location>
        <begin position="22"/>
        <end position="41"/>
    </location>
</feature>
<gene>
    <name evidence="9" type="ORF">GCM10011351_20050</name>
</gene>
<evidence type="ECO:0000256" key="1">
    <source>
        <dbReference type="ARBA" id="ARBA00004635"/>
    </source>
</evidence>
<dbReference type="PROSITE" id="PS51257">
    <property type="entry name" value="PROKAR_LIPOPROTEIN"/>
    <property type="match status" value="1"/>
</dbReference>
<evidence type="ECO:0000256" key="8">
    <source>
        <dbReference type="SAM" id="SignalP"/>
    </source>
</evidence>
<comment type="subcellular location">
    <subcellularLocation>
        <location evidence="1">Membrane</location>
        <topology evidence="1">Lipid-anchor</topology>
    </subcellularLocation>
</comment>
<comment type="similarity">
    <text evidence="2">Belongs to the NlpA lipoprotein family.</text>
</comment>
<name>A0A917TR21_9BACI</name>
<keyword evidence="5" id="KW-0564">Palmitate</keyword>
<dbReference type="InterPro" id="IPR004872">
    <property type="entry name" value="Lipoprotein_NlpA"/>
</dbReference>
<reference evidence="9" key="2">
    <citation type="submission" date="2020-09" db="EMBL/GenBank/DDBJ databases">
        <authorList>
            <person name="Sun Q."/>
            <person name="Zhou Y."/>
        </authorList>
    </citation>
    <scope>NUCLEOTIDE SEQUENCE</scope>
    <source>
        <strain evidence="9">CGMCC 1.6333</strain>
    </source>
</reference>